<dbReference type="RefSeq" id="XP_070914050.1">
    <property type="nucleotide sequence ID" value="XM_071057949.1"/>
</dbReference>
<evidence type="ECO:0000256" key="1">
    <source>
        <dbReference type="SAM" id="MobiDB-lite"/>
    </source>
</evidence>
<reference evidence="2 3" key="1">
    <citation type="submission" date="2024-09" db="EMBL/GenBank/DDBJ databases">
        <title>Itraconazole resistance in Madurella fahalii resulting from another homologue of gene encoding cytochrome P450 14-alpha sterol demethylase (CYP51).</title>
        <authorList>
            <person name="Yoshioka I."/>
            <person name="Fahal A.H."/>
            <person name="Kaneko S."/>
            <person name="Yaguchi T."/>
        </authorList>
    </citation>
    <scope>NUCLEOTIDE SEQUENCE [LARGE SCALE GENOMIC DNA]</scope>
    <source>
        <strain evidence="2 3">IFM 68171</strain>
    </source>
</reference>
<gene>
    <name evidence="2" type="ORF">MFIFM68171_02527</name>
</gene>
<dbReference type="GeneID" id="98173272"/>
<protein>
    <submittedName>
        <fullName evidence="2">Uncharacterized protein</fullName>
    </submittedName>
</protein>
<accession>A0ABQ0G3K6</accession>
<evidence type="ECO:0000313" key="3">
    <source>
        <dbReference type="Proteomes" id="UP001628179"/>
    </source>
</evidence>
<feature type="compositionally biased region" description="Basic and acidic residues" evidence="1">
    <location>
        <begin position="43"/>
        <end position="52"/>
    </location>
</feature>
<proteinExistence type="predicted"/>
<dbReference type="EMBL" id="BAAFSV010000001">
    <property type="protein sequence ID" value="GAB1312317.1"/>
    <property type="molecule type" value="Genomic_DNA"/>
</dbReference>
<name>A0ABQ0G3K6_9PEZI</name>
<dbReference type="Proteomes" id="UP001628179">
    <property type="component" value="Unassembled WGS sequence"/>
</dbReference>
<keyword evidence="3" id="KW-1185">Reference proteome</keyword>
<feature type="compositionally biased region" description="Low complexity" evidence="1">
    <location>
        <begin position="68"/>
        <end position="88"/>
    </location>
</feature>
<evidence type="ECO:0000313" key="2">
    <source>
        <dbReference type="EMBL" id="GAB1312317.1"/>
    </source>
</evidence>
<feature type="region of interest" description="Disordered" evidence="1">
    <location>
        <begin position="29"/>
        <end position="118"/>
    </location>
</feature>
<comment type="caution">
    <text evidence="2">The sequence shown here is derived from an EMBL/GenBank/DDBJ whole genome shotgun (WGS) entry which is preliminary data.</text>
</comment>
<sequence length="498" mass="55107">MNARHQRVLEWICTGRHVVEADYVKPAAGSSNSVLIDEDDDDNNNKNKDKNNNRAAQSVPDASPPSPTRLSSSASSASSSSSPISDRLIGVDDGDDDPLIPPRGGHRPRLSGWSGNDVPALPAHLPRHGHIAGRPLWHVPDPEHEGDTAAQGLDLQYLHGRRVYFHVSRPKPVECHVYSHPPLPGHDLLSAQRGLSILTLCWSYILSVRLLELQRRKPIYSQHCLLPVTAKAFKPSSGEVLLDLSASASPKLVRSHGAPDPVLCDMGYFEPEHQPEDHQPELSPATTAFLAALVLPFYRLDGLRPQFPSPILKRCSAGIAKGTTREPARIRQYAADLRYYMTLSMNTKCLGSALWSIFWQPDIETNLVSPWLSSISYVLKPVLESRNLGQLAKVFACCRPRIASWWLGIFLLGDFTILDWITRYLETLEERWGFGPMSLPDSTVAAWTGSPQSFLDDESPSPYTHPDELISRGGRDACLLGVPATASHPWLKYWADLG</sequence>
<organism evidence="2 3">
    <name type="scientific">Madurella fahalii</name>
    <dbReference type="NCBI Taxonomy" id="1157608"/>
    <lineage>
        <taxon>Eukaryota</taxon>
        <taxon>Fungi</taxon>
        <taxon>Dikarya</taxon>
        <taxon>Ascomycota</taxon>
        <taxon>Pezizomycotina</taxon>
        <taxon>Sordariomycetes</taxon>
        <taxon>Sordariomycetidae</taxon>
        <taxon>Sordariales</taxon>
        <taxon>Sordariales incertae sedis</taxon>
        <taxon>Madurella</taxon>
    </lineage>
</organism>